<sequence length="331" mass="35486">MSQNVAKLDDGTEAHLKTGGEQITFTNKTVAGSIDDECGKVFQLLKIRRKHRFIVYKIDATTEAVVPETIGPRAPALPDMLAALPDADSRFVIFDHEFTTYDGRPTNKLFFLSWFPNNATPYSKMAYTQAKSKVREVFTAARRPDRAPVFVGGVGPASSPFAGGPARLRRVASLAVGDDVVVRGTFAADAPATEAADDRPPGARATRRASSKARGETSADRSPNAPSSLSALDGVSLPTPRRPPEDFILLSPEGRFVGGCALFSFMEIGLRGEKGNMRLGEPMAFIHRNVPGFNDARGVGEKVAAFFKKLDTPQARSNWLLVPGGLGPGAA</sequence>
<protein>
    <submittedName>
        <fullName evidence="5">Actin filament depolymerization</fullName>
    </submittedName>
</protein>
<feature type="compositionally biased region" description="Polar residues" evidence="3">
    <location>
        <begin position="220"/>
        <end position="230"/>
    </location>
</feature>
<dbReference type="CDD" id="cd11286">
    <property type="entry name" value="ADF_cofilin_like"/>
    <property type="match status" value="1"/>
</dbReference>
<dbReference type="Proteomes" id="UP001363151">
    <property type="component" value="Unassembled WGS sequence"/>
</dbReference>
<evidence type="ECO:0000313" key="5">
    <source>
        <dbReference type="EMBL" id="KAK7232779.1"/>
    </source>
</evidence>
<dbReference type="InterPro" id="IPR017904">
    <property type="entry name" value="ADF/Cofilin"/>
</dbReference>
<dbReference type="Pfam" id="PF00241">
    <property type="entry name" value="Cofilin_ADF"/>
    <property type="match status" value="1"/>
</dbReference>
<dbReference type="EMBL" id="JBBJCI010000366">
    <property type="protein sequence ID" value="KAK7232779.1"/>
    <property type="molecule type" value="Genomic_DNA"/>
</dbReference>
<dbReference type="SUPFAM" id="SSF55753">
    <property type="entry name" value="Actin depolymerizing proteins"/>
    <property type="match status" value="1"/>
</dbReference>
<evidence type="ECO:0000256" key="2">
    <source>
        <dbReference type="ARBA" id="ARBA00023203"/>
    </source>
</evidence>
<evidence type="ECO:0000313" key="6">
    <source>
        <dbReference type="Proteomes" id="UP001363151"/>
    </source>
</evidence>
<evidence type="ECO:0000259" key="4">
    <source>
        <dbReference type="PROSITE" id="PS51263"/>
    </source>
</evidence>
<dbReference type="InterPro" id="IPR002108">
    <property type="entry name" value="ADF-H"/>
</dbReference>
<keyword evidence="2" id="KW-0009">Actin-binding</keyword>
<dbReference type="Gene3D" id="3.40.20.10">
    <property type="entry name" value="Severin"/>
    <property type="match status" value="1"/>
</dbReference>
<proteinExistence type="inferred from homology"/>
<dbReference type="PANTHER" id="PTHR11913">
    <property type="entry name" value="COFILIN-RELATED"/>
    <property type="match status" value="1"/>
</dbReference>
<dbReference type="InterPro" id="IPR029006">
    <property type="entry name" value="ADF-H/Gelsolin-like_dom_sf"/>
</dbReference>
<comment type="caution">
    <text evidence="5">The sequence shown here is derived from an EMBL/GenBank/DDBJ whole genome shotgun (WGS) entry which is preliminary data.</text>
</comment>
<accession>A0ABR1FL06</accession>
<name>A0ABR1FL06_AURAN</name>
<gene>
    <name evidence="5" type="primary">CFL2</name>
    <name evidence="5" type="ORF">SO694_00037236</name>
</gene>
<comment type="similarity">
    <text evidence="1">Belongs to the actin-binding proteins ADF family.</text>
</comment>
<organism evidence="5 6">
    <name type="scientific">Aureococcus anophagefferens</name>
    <name type="common">Harmful bloom alga</name>
    <dbReference type="NCBI Taxonomy" id="44056"/>
    <lineage>
        <taxon>Eukaryota</taxon>
        <taxon>Sar</taxon>
        <taxon>Stramenopiles</taxon>
        <taxon>Ochrophyta</taxon>
        <taxon>Pelagophyceae</taxon>
        <taxon>Pelagomonadales</taxon>
        <taxon>Pelagomonadaceae</taxon>
        <taxon>Aureococcus</taxon>
    </lineage>
</organism>
<evidence type="ECO:0000256" key="3">
    <source>
        <dbReference type="SAM" id="MobiDB-lite"/>
    </source>
</evidence>
<keyword evidence="6" id="KW-1185">Reference proteome</keyword>
<reference evidence="5 6" key="1">
    <citation type="submission" date="2024-03" db="EMBL/GenBank/DDBJ databases">
        <title>Aureococcus anophagefferens CCMP1851 and Kratosvirus quantuckense: Draft genome of a second virus-susceptible host strain in the model system.</title>
        <authorList>
            <person name="Chase E."/>
            <person name="Truchon A.R."/>
            <person name="Schepens W."/>
            <person name="Wilhelm S.W."/>
        </authorList>
    </citation>
    <scope>NUCLEOTIDE SEQUENCE [LARGE SCALE GENOMIC DNA]</scope>
    <source>
        <strain evidence="5 6">CCMP1851</strain>
    </source>
</reference>
<evidence type="ECO:0000256" key="1">
    <source>
        <dbReference type="ARBA" id="ARBA00006844"/>
    </source>
</evidence>
<dbReference type="SMART" id="SM00102">
    <property type="entry name" value="ADF"/>
    <property type="match status" value="1"/>
</dbReference>
<feature type="domain" description="ADF-H" evidence="4">
    <location>
        <begin position="29"/>
        <end position="167"/>
    </location>
</feature>
<dbReference type="PROSITE" id="PS51263">
    <property type="entry name" value="ADF_H"/>
    <property type="match status" value="1"/>
</dbReference>
<feature type="region of interest" description="Disordered" evidence="3">
    <location>
        <begin position="191"/>
        <end position="239"/>
    </location>
</feature>